<dbReference type="InterPro" id="IPR027417">
    <property type="entry name" value="P-loop_NTPase"/>
</dbReference>
<protein>
    <recommendedName>
        <fullName evidence="9">SecA family profile domain-containing protein</fullName>
    </recommendedName>
</protein>
<dbReference type="Pfam" id="PF21090">
    <property type="entry name" value="P-loop_SecA"/>
    <property type="match status" value="1"/>
</dbReference>
<evidence type="ECO:0000256" key="2">
    <source>
        <dbReference type="ARBA" id="ARBA00022475"/>
    </source>
</evidence>
<evidence type="ECO:0000256" key="6">
    <source>
        <dbReference type="ARBA" id="ARBA00022967"/>
    </source>
</evidence>
<keyword evidence="8" id="KW-0472">Membrane</keyword>
<evidence type="ECO:0000256" key="1">
    <source>
        <dbReference type="ARBA" id="ARBA00022448"/>
    </source>
</evidence>
<evidence type="ECO:0000256" key="8">
    <source>
        <dbReference type="ARBA" id="ARBA00023136"/>
    </source>
</evidence>
<keyword evidence="7" id="KW-0811">Translocation</keyword>
<dbReference type="PANTHER" id="PTHR30612">
    <property type="entry name" value="SECA INNER MEMBRANE COMPONENT OF SEC PROTEIN SECRETION SYSTEM"/>
    <property type="match status" value="1"/>
</dbReference>
<organism evidence="10 11">
    <name type="scientific">Neisseria subflava</name>
    <dbReference type="NCBI Taxonomy" id="28449"/>
    <lineage>
        <taxon>Bacteria</taxon>
        <taxon>Pseudomonadati</taxon>
        <taxon>Pseudomonadota</taxon>
        <taxon>Betaproteobacteria</taxon>
        <taxon>Neisseriales</taxon>
        <taxon>Neisseriaceae</taxon>
        <taxon>Neisseria</taxon>
    </lineage>
</organism>
<accession>A0AAW6YB48</accession>
<dbReference type="GO" id="GO:0006886">
    <property type="term" value="P:intracellular protein transport"/>
    <property type="evidence" value="ECO:0007669"/>
    <property type="project" value="InterPro"/>
</dbReference>
<proteinExistence type="predicted"/>
<evidence type="ECO:0000256" key="7">
    <source>
        <dbReference type="ARBA" id="ARBA00023010"/>
    </source>
</evidence>
<keyword evidence="4" id="KW-0067">ATP-binding</keyword>
<feature type="non-terminal residue" evidence="10">
    <location>
        <position position="70"/>
    </location>
</feature>
<keyword evidence="2" id="KW-1003">Cell membrane</keyword>
<evidence type="ECO:0000259" key="9">
    <source>
        <dbReference type="PROSITE" id="PS51196"/>
    </source>
</evidence>
<keyword evidence="6" id="KW-1278">Translocase</keyword>
<dbReference type="EMBL" id="JASOPA010000176">
    <property type="protein sequence ID" value="MDK7243667.1"/>
    <property type="molecule type" value="Genomic_DNA"/>
</dbReference>
<dbReference type="Proteomes" id="UP001236303">
    <property type="component" value="Unassembled WGS sequence"/>
</dbReference>
<dbReference type="PANTHER" id="PTHR30612:SF0">
    <property type="entry name" value="CHLOROPLAST PROTEIN-TRANSPORTING ATPASE"/>
    <property type="match status" value="1"/>
</dbReference>
<dbReference type="GO" id="GO:0043952">
    <property type="term" value="P:protein transport by the Sec complex"/>
    <property type="evidence" value="ECO:0007669"/>
    <property type="project" value="TreeGrafter"/>
</dbReference>
<dbReference type="Gene3D" id="3.40.50.300">
    <property type="entry name" value="P-loop containing nucleotide triphosphate hydrolases"/>
    <property type="match status" value="1"/>
</dbReference>
<dbReference type="InterPro" id="IPR000185">
    <property type="entry name" value="SecA"/>
</dbReference>
<keyword evidence="1" id="KW-0813">Transport</keyword>
<sequence>MDRNDVVYKNEKVKFDAVVDDIAERHAKGQPVLVGTTSVEKSEYLSTLLAKRGVRHEVLNAKNHAREAAI</sequence>
<dbReference type="AlphaFoldDB" id="A0AAW6YB48"/>
<dbReference type="GO" id="GO:0005886">
    <property type="term" value="C:plasma membrane"/>
    <property type="evidence" value="ECO:0007669"/>
    <property type="project" value="TreeGrafter"/>
</dbReference>
<evidence type="ECO:0000256" key="5">
    <source>
        <dbReference type="ARBA" id="ARBA00022927"/>
    </source>
</evidence>
<name>A0AAW6YB48_NEISU</name>
<evidence type="ECO:0000313" key="11">
    <source>
        <dbReference type="Proteomes" id="UP001236303"/>
    </source>
</evidence>
<dbReference type="GO" id="GO:0005524">
    <property type="term" value="F:ATP binding"/>
    <property type="evidence" value="ECO:0007669"/>
    <property type="project" value="UniProtKB-KW"/>
</dbReference>
<dbReference type="InterPro" id="IPR044722">
    <property type="entry name" value="SecA_SF2_C"/>
</dbReference>
<dbReference type="GO" id="GO:0005829">
    <property type="term" value="C:cytosol"/>
    <property type="evidence" value="ECO:0007669"/>
    <property type="project" value="TreeGrafter"/>
</dbReference>
<evidence type="ECO:0000313" key="10">
    <source>
        <dbReference type="EMBL" id="MDK7243667.1"/>
    </source>
</evidence>
<dbReference type="InterPro" id="IPR014018">
    <property type="entry name" value="SecA_motor_DEAD"/>
</dbReference>
<keyword evidence="5" id="KW-0653">Protein transport</keyword>
<dbReference type="GO" id="GO:0006605">
    <property type="term" value="P:protein targeting"/>
    <property type="evidence" value="ECO:0007669"/>
    <property type="project" value="InterPro"/>
</dbReference>
<dbReference type="SUPFAM" id="SSF52540">
    <property type="entry name" value="P-loop containing nucleoside triphosphate hydrolases"/>
    <property type="match status" value="1"/>
</dbReference>
<reference evidence="10" key="1">
    <citation type="submission" date="2023-05" db="EMBL/GenBank/DDBJ databases">
        <title>Cataloging the Phylogenetic Diversity of Human Bladder Bacteria.</title>
        <authorList>
            <person name="Du J."/>
        </authorList>
    </citation>
    <scope>NUCLEOTIDE SEQUENCE</scope>
    <source>
        <strain evidence="10">UMB1050</strain>
    </source>
</reference>
<comment type="caution">
    <text evidence="10">The sequence shown here is derived from an EMBL/GenBank/DDBJ whole genome shotgun (WGS) entry which is preliminary data.</text>
</comment>
<feature type="domain" description="SecA family profile" evidence="9">
    <location>
        <begin position="1"/>
        <end position="70"/>
    </location>
</feature>
<keyword evidence="3" id="KW-0547">Nucleotide-binding</keyword>
<evidence type="ECO:0000256" key="4">
    <source>
        <dbReference type="ARBA" id="ARBA00022840"/>
    </source>
</evidence>
<dbReference type="PROSITE" id="PS51196">
    <property type="entry name" value="SECA_MOTOR_DEAD"/>
    <property type="match status" value="1"/>
</dbReference>
<dbReference type="GO" id="GO:0031522">
    <property type="term" value="C:cell envelope Sec protein transport complex"/>
    <property type="evidence" value="ECO:0007669"/>
    <property type="project" value="TreeGrafter"/>
</dbReference>
<gene>
    <name evidence="10" type="ORF">QP451_11725</name>
</gene>
<evidence type="ECO:0000256" key="3">
    <source>
        <dbReference type="ARBA" id="ARBA00022741"/>
    </source>
</evidence>